<dbReference type="InterPro" id="IPR050189">
    <property type="entry name" value="MFS_Efflux_Transporters"/>
</dbReference>
<feature type="transmembrane region" description="Helical" evidence="6">
    <location>
        <begin position="352"/>
        <end position="370"/>
    </location>
</feature>
<dbReference type="Proteomes" id="UP000480275">
    <property type="component" value="Unassembled WGS sequence"/>
</dbReference>
<feature type="transmembrane region" description="Helical" evidence="6">
    <location>
        <begin position="56"/>
        <end position="77"/>
    </location>
</feature>
<feature type="transmembrane region" description="Helical" evidence="6">
    <location>
        <begin position="282"/>
        <end position="307"/>
    </location>
</feature>
<evidence type="ECO:0000256" key="3">
    <source>
        <dbReference type="ARBA" id="ARBA00022692"/>
    </source>
</evidence>
<evidence type="ECO:0000256" key="5">
    <source>
        <dbReference type="ARBA" id="ARBA00023136"/>
    </source>
</evidence>
<evidence type="ECO:0000259" key="7">
    <source>
        <dbReference type="PROSITE" id="PS50850"/>
    </source>
</evidence>
<keyword evidence="5 6" id="KW-0472">Membrane</keyword>
<organism evidence="8 9">
    <name type="scientific">Rhodocyclus tenuis</name>
    <name type="common">Rhodospirillum tenue</name>
    <dbReference type="NCBI Taxonomy" id="1066"/>
    <lineage>
        <taxon>Bacteria</taxon>
        <taxon>Pseudomonadati</taxon>
        <taxon>Pseudomonadota</taxon>
        <taxon>Betaproteobacteria</taxon>
        <taxon>Rhodocyclales</taxon>
        <taxon>Rhodocyclaceae</taxon>
        <taxon>Rhodocyclus</taxon>
    </lineage>
</organism>
<evidence type="ECO:0000256" key="1">
    <source>
        <dbReference type="ARBA" id="ARBA00004651"/>
    </source>
</evidence>
<comment type="subcellular location">
    <subcellularLocation>
        <location evidence="1">Cell membrane</location>
        <topology evidence="1">Multi-pass membrane protein</topology>
    </subcellularLocation>
</comment>
<evidence type="ECO:0000313" key="8">
    <source>
        <dbReference type="EMBL" id="MQY51374.1"/>
    </source>
</evidence>
<dbReference type="Pfam" id="PF07690">
    <property type="entry name" value="MFS_1"/>
    <property type="match status" value="1"/>
</dbReference>
<dbReference type="EMBL" id="WIXJ01000003">
    <property type="protein sequence ID" value="MQY51374.1"/>
    <property type="molecule type" value="Genomic_DNA"/>
</dbReference>
<proteinExistence type="predicted"/>
<feature type="transmembrane region" description="Helical" evidence="6">
    <location>
        <begin position="139"/>
        <end position="164"/>
    </location>
</feature>
<dbReference type="PANTHER" id="PTHR43124">
    <property type="entry name" value="PURINE EFFLUX PUMP PBUE"/>
    <property type="match status" value="1"/>
</dbReference>
<dbReference type="InterPro" id="IPR020846">
    <property type="entry name" value="MFS_dom"/>
</dbReference>
<dbReference type="AlphaFoldDB" id="A0A6L5JXL5"/>
<accession>A0A6L5JXL5</accession>
<protein>
    <submittedName>
        <fullName evidence="8">MFS transporter</fullName>
    </submittedName>
</protein>
<evidence type="ECO:0000256" key="6">
    <source>
        <dbReference type="SAM" id="Phobius"/>
    </source>
</evidence>
<evidence type="ECO:0000256" key="2">
    <source>
        <dbReference type="ARBA" id="ARBA00022475"/>
    </source>
</evidence>
<dbReference type="OrthoDB" id="9781976at2"/>
<keyword evidence="2" id="KW-1003">Cell membrane</keyword>
<evidence type="ECO:0000256" key="4">
    <source>
        <dbReference type="ARBA" id="ARBA00022989"/>
    </source>
</evidence>
<feature type="transmembrane region" description="Helical" evidence="6">
    <location>
        <begin position="258"/>
        <end position="276"/>
    </location>
</feature>
<dbReference type="PROSITE" id="PS50850">
    <property type="entry name" value="MFS"/>
    <property type="match status" value="1"/>
</dbReference>
<evidence type="ECO:0000313" key="9">
    <source>
        <dbReference type="Proteomes" id="UP000480275"/>
    </source>
</evidence>
<dbReference type="GO" id="GO:0005886">
    <property type="term" value="C:plasma membrane"/>
    <property type="evidence" value="ECO:0007669"/>
    <property type="project" value="UniProtKB-SubCell"/>
</dbReference>
<feature type="transmembrane region" description="Helical" evidence="6">
    <location>
        <begin position="83"/>
        <end position="103"/>
    </location>
</feature>
<dbReference type="InterPro" id="IPR011701">
    <property type="entry name" value="MFS"/>
</dbReference>
<dbReference type="Gene3D" id="1.20.1250.20">
    <property type="entry name" value="MFS general substrate transporter like domains"/>
    <property type="match status" value="1"/>
</dbReference>
<dbReference type="InterPro" id="IPR036259">
    <property type="entry name" value="MFS_trans_sf"/>
</dbReference>
<dbReference type="PANTHER" id="PTHR43124:SF3">
    <property type="entry name" value="CHLORAMPHENICOL EFFLUX PUMP RV0191"/>
    <property type="match status" value="1"/>
</dbReference>
<feature type="domain" description="Major facilitator superfamily (MFS) profile" evidence="7">
    <location>
        <begin position="1"/>
        <end position="378"/>
    </location>
</feature>
<gene>
    <name evidence="8" type="ORF">GHK24_06260</name>
</gene>
<feature type="transmembrane region" description="Helical" evidence="6">
    <location>
        <begin position="227"/>
        <end position="246"/>
    </location>
</feature>
<feature type="transmembrane region" description="Helical" evidence="6">
    <location>
        <begin position="115"/>
        <end position="133"/>
    </location>
</feature>
<keyword evidence="4 6" id="KW-1133">Transmembrane helix</keyword>
<dbReference type="GO" id="GO:0022857">
    <property type="term" value="F:transmembrane transporter activity"/>
    <property type="evidence" value="ECO:0007669"/>
    <property type="project" value="InterPro"/>
</dbReference>
<feature type="transmembrane region" description="Helical" evidence="6">
    <location>
        <begin position="26"/>
        <end position="44"/>
    </location>
</feature>
<dbReference type="SUPFAM" id="SSF103473">
    <property type="entry name" value="MFS general substrate transporter"/>
    <property type="match status" value="1"/>
</dbReference>
<comment type="caution">
    <text evidence="8">The sequence shown here is derived from an EMBL/GenBank/DDBJ whole genome shotgun (WGS) entry which is preliminary data.</text>
</comment>
<reference evidence="8 9" key="1">
    <citation type="submission" date="2019-10" db="EMBL/GenBank/DDBJ databases">
        <title>Whole-genome sequence of the purple nonsulfur photosynthetic bacterium Rhodocyclus tenuis.</title>
        <authorList>
            <person name="Kyndt J.A."/>
            <person name="Meyer T.E."/>
        </authorList>
    </citation>
    <scope>NUCLEOTIDE SEQUENCE [LARGE SCALE GENOMIC DNA]</scope>
    <source>
        <strain evidence="8 9">DSM 110</strain>
    </source>
</reference>
<keyword evidence="3 6" id="KW-0812">Transmembrane</keyword>
<name>A0A6L5JXL5_RHOTE</name>
<sequence length="378" mass="40117">MSGFALAPSLLPHFTSMWQMSATQGGWLGGMYFIGYILAVPLLLNLTDRIDARRVHLAGALMSALALAGFALTARALNVALAWWWLAGLALAGTYMPGLKALTDRLPPSAQSRCTAFYTASFGVGAGISFLWVDAAQRWLAWPTLFSLAALASLAAAALVWLGVAPKAPVAQRPDPARWRRVLRDRRVIAYCGAYFGHNWELFAFRSWLVAYLVWVEAVAPSLWTSSPGLIAALATFLAVPASILGNEGAQRWGRRRWLTRVMPASGLLALAVALTPPHWSWLLAPLLLIYAATMNLDSAAMTAGLLTGTAPSERGAALAVYATVGFAGAGLGPVLFGLALDLVGPGSRAGWGAGFLTLAAGIFLGRWAIARFSPAAR</sequence>
<feature type="transmembrane region" description="Helical" evidence="6">
    <location>
        <begin position="319"/>
        <end position="340"/>
    </location>
</feature>
<feature type="transmembrane region" description="Helical" evidence="6">
    <location>
        <begin position="188"/>
        <end position="215"/>
    </location>
</feature>